<keyword evidence="4" id="KW-1133">Transmembrane helix</keyword>
<dbReference type="InterPro" id="IPR001173">
    <property type="entry name" value="Glyco_trans_2-like"/>
</dbReference>
<dbReference type="PANTHER" id="PTHR43630:SF1">
    <property type="entry name" value="POLY-BETA-1,6-N-ACETYL-D-GLUCOSAMINE SYNTHASE"/>
    <property type="match status" value="1"/>
</dbReference>
<dbReference type="AlphaFoldDB" id="A0A142ES66"/>
<dbReference type="GO" id="GO:0016757">
    <property type="term" value="F:glycosyltransferase activity"/>
    <property type="evidence" value="ECO:0007669"/>
    <property type="project" value="UniProtKB-KW"/>
</dbReference>
<dbReference type="PATRIC" id="fig|1727163.4.peg.3375"/>
<keyword evidence="4" id="KW-0472">Membrane</keyword>
<comment type="similarity">
    <text evidence="1">Belongs to the glycosyltransferase 2 family.</text>
</comment>
<dbReference type="OrthoDB" id="9805625at2"/>
<dbReference type="PANTHER" id="PTHR43630">
    <property type="entry name" value="POLY-BETA-1,6-N-ACETYL-D-GLUCOSAMINE SYNTHASE"/>
    <property type="match status" value="1"/>
</dbReference>
<reference evidence="6 7" key="2">
    <citation type="journal article" date="2016" name="Genome Announc.">
        <title>Complete Genome Sequence of Algoriphagus sp. Strain M8-2, Isolated from a Brackish Lake.</title>
        <authorList>
            <person name="Muraguchi Y."/>
            <person name="Kushimoto K."/>
            <person name="Ohtsubo Y."/>
            <person name="Suzuki T."/>
            <person name="Dohra H."/>
            <person name="Kimbara K."/>
            <person name="Shintani M."/>
        </authorList>
    </citation>
    <scope>NUCLEOTIDE SEQUENCE [LARGE SCALE GENOMIC DNA]</scope>
    <source>
        <strain evidence="6 7">M8-2</strain>
    </source>
</reference>
<evidence type="ECO:0000256" key="3">
    <source>
        <dbReference type="ARBA" id="ARBA00022679"/>
    </source>
</evidence>
<dbReference type="Pfam" id="PF00535">
    <property type="entry name" value="Glycos_transf_2"/>
    <property type="match status" value="1"/>
</dbReference>
<dbReference type="Gene3D" id="3.90.550.10">
    <property type="entry name" value="Spore Coat Polysaccharide Biosynthesis Protein SpsA, Chain A"/>
    <property type="match status" value="1"/>
</dbReference>
<evidence type="ECO:0000256" key="1">
    <source>
        <dbReference type="ARBA" id="ARBA00006739"/>
    </source>
</evidence>
<dbReference type="SUPFAM" id="SSF53448">
    <property type="entry name" value="Nucleotide-diphospho-sugar transferases"/>
    <property type="match status" value="1"/>
</dbReference>
<proteinExistence type="inferred from homology"/>
<feature type="domain" description="Glycosyltransferase 2-like" evidence="5">
    <location>
        <begin position="40"/>
        <end position="205"/>
    </location>
</feature>
<evidence type="ECO:0000259" key="5">
    <source>
        <dbReference type="Pfam" id="PF00535"/>
    </source>
</evidence>
<keyword evidence="3" id="KW-0808">Transferase</keyword>
<evidence type="ECO:0000256" key="2">
    <source>
        <dbReference type="ARBA" id="ARBA00022676"/>
    </source>
</evidence>
<dbReference type="STRING" id="1727163.AO498_16075"/>
<keyword evidence="4" id="KW-0812">Transmembrane</keyword>
<evidence type="ECO:0000256" key="4">
    <source>
        <dbReference type="SAM" id="Phobius"/>
    </source>
</evidence>
<evidence type="ECO:0000313" key="7">
    <source>
        <dbReference type="Proteomes" id="UP000073816"/>
    </source>
</evidence>
<protein>
    <recommendedName>
        <fullName evidence="5">Glycosyltransferase 2-like domain-containing protein</fullName>
    </recommendedName>
</protein>
<evidence type="ECO:0000313" key="6">
    <source>
        <dbReference type="EMBL" id="AMQ57971.1"/>
    </source>
</evidence>
<dbReference type="InterPro" id="IPR029044">
    <property type="entry name" value="Nucleotide-diphossugar_trans"/>
</dbReference>
<feature type="transmembrane region" description="Helical" evidence="4">
    <location>
        <begin position="6"/>
        <end position="23"/>
    </location>
</feature>
<keyword evidence="2" id="KW-0328">Glycosyltransferase</keyword>
<sequence>MISFYLFGGVVYAVLLVLLAQSWPKKKLEKPQRAERKSISLVIPFRNEQANGVSLGKQLALIHQHVTEIVLVDDQSTDSSYSLFESFLGQIPNLKLLKSPGIGKKAALDFGISHSKEKFIVTSDADCEFSATWLEALTNPFSNQKVQLVAGPVMTMARDGNLFAKFQQIEWASILLVTQFSFQKSNPLMCSGANLAFRRVAFEEVGGYEGSYQFLSGDDAFLLEKFSSHFGNESCVYVPFREALVSTTSLHFWSELIQQRVRWSSKWNKHGKRHQLTAIIAGLFPAFWIGSLGLLLLGKAGIAGFLILWLLKWLVDFLALSRVLESLEIPCSKTDYLLTSLMHPLYVLLVIFGVLQGKFTWKERDNRSLLNFKPKIKSA</sequence>
<gene>
    <name evidence="6" type="ORF">AO498_16075</name>
</gene>
<keyword evidence="7" id="KW-1185">Reference proteome</keyword>
<dbReference type="KEGG" id="alm:AO498_16075"/>
<dbReference type="RefSeq" id="WP_067549868.1">
    <property type="nucleotide sequence ID" value="NZ_CP012836.1"/>
</dbReference>
<dbReference type="Proteomes" id="UP000073816">
    <property type="component" value="Chromosome"/>
</dbReference>
<feature type="transmembrane region" description="Helical" evidence="4">
    <location>
        <begin position="276"/>
        <end position="296"/>
    </location>
</feature>
<feature type="transmembrane region" description="Helical" evidence="4">
    <location>
        <begin position="302"/>
        <end position="324"/>
    </location>
</feature>
<dbReference type="EMBL" id="CP012836">
    <property type="protein sequence ID" value="AMQ57971.1"/>
    <property type="molecule type" value="Genomic_DNA"/>
</dbReference>
<accession>A0A142ES66</accession>
<feature type="transmembrane region" description="Helical" evidence="4">
    <location>
        <begin position="336"/>
        <end position="355"/>
    </location>
</feature>
<name>A0A142ES66_9BACT</name>
<organism evidence="6 7">
    <name type="scientific">Algoriphagus sanaruensis</name>
    <dbReference type="NCBI Taxonomy" id="1727163"/>
    <lineage>
        <taxon>Bacteria</taxon>
        <taxon>Pseudomonadati</taxon>
        <taxon>Bacteroidota</taxon>
        <taxon>Cytophagia</taxon>
        <taxon>Cytophagales</taxon>
        <taxon>Cyclobacteriaceae</taxon>
        <taxon>Algoriphagus</taxon>
    </lineage>
</organism>
<reference evidence="7" key="1">
    <citation type="submission" date="2015-09" db="EMBL/GenBank/DDBJ databases">
        <title>Complete sequence of Algoriphagus sp. M8-2.</title>
        <authorList>
            <person name="Shintani M."/>
        </authorList>
    </citation>
    <scope>NUCLEOTIDE SEQUENCE [LARGE SCALE GENOMIC DNA]</scope>
    <source>
        <strain evidence="7">M8-2</strain>
    </source>
</reference>